<dbReference type="InterPro" id="IPR019109">
    <property type="entry name" value="MamF_MmsF"/>
</dbReference>
<sequence length="85" mass="9769">MLCFVPLFLKRDNRFAQFHGRQGLILFILELAVSMLKVVPFLGNIIFILAWAILGVFSLLAIIKVLMNEYWEMPVIYPIASKVTL</sequence>
<evidence type="ECO:0000256" key="1">
    <source>
        <dbReference type="ARBA" id="ARBA00004141"/>
    </source>
</evidence>
<dbReference type="Pfam" id="PF09685">
    <property type="entry name" value="MamF_MmsF"/>
    <property type="match status" value="1"/>
</dbReference>
<keyword evidence="2 5" id="KW-0812">Transmembrane</keyword>
<evidence type="ECO:0000256" key="2">
    <source>
        <dbReference type="ARBA" id="ARBA00022692"/>
    </source>
</evidence>
<keyword evidence="3 5" id="KW-1133">Transmembrane helix</keyword>
<name>A0A1G1KWI0_9BACT</name>
<evidence type="ECO:0000256" key="5">
    <source>
        <dbReference type="SAM" id="Phobius"/>
    </source>
</evidence>
<evidence type="ECO:0000313" key="7">
    <source>
        <dbReference type="Proteomes" id="UP000178187"/>
    </source>
</evidence>
<organism evidence="6 7">
    <name type="scientific">Candidatus Danuiimicrobium aquiferis</name>
    <dbReference type="NCBI Taxonomy" id="1801832"/>
    <lineage>
        <taxon>Bacteria</taxon>
        <taxon>Pseudomonadati</taxon>
        <taxon>Candidatus Omnitrophota</taxon>
        <taxon>Candidatus Danuiimicrobium</taxon>
    </lineage>
</organism>
<accession>A0A1G1KWI0</accession>
<evidence type="ECO:0008006" key="8">
    <source>
        <dbReference type="Google" id="ProtNLM"/>
    </source>
</evidence>
<gene>
    <name evidence="6" type="ORF">A3G33_08605</name>
</gene>
<evidence type="ECO:0000256" key="3">
    <source>
        <dbReference type="ARBA" id="ARBA00022989"/>
    </source>
</evidence>
<proteinExistence type="predicted"/>
<evidence type="ECO:0000313" key="6">
    <source>
        <dbReference type="EMBL" id="OGW97225.1"/>
    </source>
</evidence>
<comment type="caution">
    <text evidence="6">The sequence shown here is derived from an EMBL/GenBank/DDBJ whole genome shotgun (WGS) entry which is preliminary data.</text>
</comment>
<protein>
    <recommendedName>
        <fullName evidence="8">DUF4870 domain-containing protein</fullName>
    </recommendedName>
</protein>
<evidence type="ECO:0000256" key="4">
    <source>
        <dbReference type="ARBA" id="ARBA00023136"/>
    </source>
</evidence>
<dbReference type="EMBL" id="MHFR01000043">
    <property type="protein sequence ID" value="OGW97225.1"/>
    <property type="molecule type" value="Genomic_DNA"/>
</dbReference>
<reference evidence="6 7" key="1">
    <citation type="journal article" date="2016" name="Nat. Commun.">
        <title>Thousands of microbial genomes shed light on interconnected biogeochemical processes in an aquifer system.</title>
        <authorList>
            <person name="Anantharaman K."/>
            <person name="Brown C.T."/>
            <person name="Hug L.A."/>
            <person name="Sharon I."/>
            <person name="Castelle C.J."/>
            <person name="Probst A.J."/>
            <person name="Thomas B.C."/>
            <person name="Singh A."/>
            <person name="Wilkins M.J."/>
            <person name="Karaoz U."/>
            <person name="Brodie E.L."/>
            <person name="Williams K.H."/>
            <person name="Hubbard S.S."/>
            <person name="Banfield J.F."/>
        </authorList>
    </citation>
    <scope>NUCLEOTIDE SEQUENCE [LARGE SCALE GENOMIC DNA]</scope>
</reference>
<dbReference type="Proteomes" id="UP000178187">
    <property type="component" value="Unassembled WGS sequence"/>
</dbReference>
<comment type="subcellular location">
    <subcellularLocation>
        <location evidence="1">Membrane</location>
        <topology evidence="1">Multi-pass membrane protein</topology>
    </subcellularLocation>
</comment>
<keyword evidence="4 5" id="KW-0472">Membrane</keyword>
<dbReference type="AlphaFoldDB" id="A0A1G1KWI0"/>
<feature type="transmembrane region" description="Helical" evidence="5">
    <location>
        <begin position="45"/>
        <end position="67"/>
    </location>
</feature>